<dbReference type="EC" id="2.7.7.1" evidence="17"/>
<comment type="function">
    <text evidence="16">Catalyzes the formation of NAD(+) from nicotinamide mononucleotide (NMN) and ATP. Can also use the deamidated form; nicotinic acid mononucleotide (NaMN) as substrate with the same efficiency. Can use triazofurin monophosphate (TrMP) as substrate. Can also use GTP and ITP as nucleotide donors. Also catalyzes the reverse reaction, i.e. the pyrophosphorolytic cleavage of NAD(+). For the pyrophosphorolytic activity, can use NAD(+), NADH, NaAD, nicotinic acid adenine dinucleotide phosphate (NHD), nicotinamide guanine dinucleotide (NGD) as substrates. Fails to cleave phosphorylated dinucleotides NADP(+), NADPH and NaADP(+). Protects against axonal degeneration following injury. May be involved in the maintenance of axonal integrity. Also functions as a stress-response chaperone protein that prevents toxic aggregation of proteins; this function may be independent of its NAD(+) synthesis activity.</text>
</comment>
<dbReference type="PANTHER" id="PTHR12039:SF0">
    <property type="entry name" value="NICOTINAMIDE-NUCLEOTIDE ADENYLYLTRANSFERASE"/>
    <property type="match status" value="1"/>
</dbReference>
<dbReference type="NCBIfam" id="TIGR00482">
    <property type="entry name" value="nicotinate (nicotinamide) nucleotide adenylyltransferase"/>
    <property type="match status" value="1"/>
</dbReference>
<comment type="cofactor">
    <cofactor evidence="1">
        <name>Mg(2+)</name>
        <dbReference type="ChEBI" id="CHEBI:18420"/>
    </cofactor>
</comment>
<sequence length="231" mass="26971">MRDDTKIPLVLIACGSFSPITYLHLRMFEMAADSAEKEREMEVLGGYYSPVSDGYKKKGLVRSKDRLKMCELACEETSSWVMIDAWEALQEEHTRTAIVLDHFNYEINQIRGGVYVKTGEKKKVKIMLVVGSDLLQSMMRQVVWEEKDLHHIFKYYGCFVIEREEVDVLSEISKHNILSMYQNNIIIVKQWIYNNISSTKIRFCIQNGLSIKYLLPDSVLQYIYQNKLYLA</sequence>
<evidence type="ECO:0000313" key="21">
    <source>
        <dbReference type="Proteomes" id="UP000054454"/>
    </source>
</evidence>
<keyword evidence="13" id="KW-0496">Mitochondrion</keyword>
<comment type="pathway">
    <text evidence="3 17">Cofactor biosynthesis; NAD(+) biosynthesis; NAD(+) from nicotinamide D-ribonucleotide: step 1/1.</text>
</comment>
<feature type="transmembrane region" description="Helical" evidence="18">
    <location>
        <begin position="6"/>
        <end position="25"/>
    </location>
</feature>
<evidence type="ECO:0000256" key="10">
    <source>
        <dbReference type="ARBA" id="ARBA00022741"/>
    </source>
</evidence>
<dbReference type="FunFam" id="3.40.50.620:FF:000221">
    <property type="entry name" value="Nicotinamide/nicotinic acid mononucleotide adenylyltransferase 3"/>
    <property type="match status" value="1"/>
</dbReference>
<evidence type="ECO:0000256" key="17">
    <source>
        <dbReference type="RuleBase" id="RU362021"/>
    </source>
</evidence>
<keyword evidence="18" id="KW-0812">Transmembrane</keyword>
<evidence type="ECO:0000256" key="4">
    <source>
        <dbReference type="ARBA" id="ARBA00005019"/>
    </source>
</evidence>
<evidence type="ECO:0000256" key="12">
    <source>
        <dbReference type="ARBA" id="ARBA00023027"/>
    </source>
</evidence>
<dbReference type="PANTHER" id="PTHR12039">
    <property type="entry name" value="NICOTINAMIDE MONONUCLEOTIDE ADENYLYLTRANSFERASE"/>
    <property type="match status" value="1"/>
</dbReference>
<keyword evidence="9 17" id="KW-0548">Nucleotidyltransferase</keyword>
<evidence type="ECO:0000256" key="2">
    <source>
        <dbReference type="ARBA" id="ARBA00004173"/>
    </source>
</evidence>
<evidence type="ECO:0000256" key="11">
    <source>
        <dbReference type="ARBA" id="ARBA00022840"/>
    </source>
</evidence>
<evidence type="ECO:0000256" key="7">
    <source>
        <dbReference type="ARBA" id="ARBA00022642"/>
    </source>
</evidence>
<comment type="caution">
    <text evidence="20">The sequence shown here is derived from an EMBL/GenBank/DDBJ whole genome shotgun (WGS) entry which is preliminary data.</text>
</comment>
<dbReference type="VEuPathDB" id="FungiDB:T552_02742"/>
<comment type="pathway">
    <text evidence="4">Cofactor biosynthesis; NAD(+) biosynthesis; deamido-NAD(+) from nicotinate D-ribonucleotide: step 1/1.</text>
</comment>
<reference evidence="21" key="1">
    <citation type="journal article" date="2016" name="Nat. Commun.">
        <title>Genome analysis of three Pneumocystis species reveals adaptation mechanisms to life exclusively in mammalian hosts.</title>
        <authorList>
            <person name="Ma L."/>
            <person name="Chen Z."/>
            <person name="Huang D.W."/>
            <person name="Kutty G."/>
            <person name="Ishihara M."/>
            <person name="Wang H."/>
            <person name="Abouelleil A."/>
            <person name="Bishop L."/>
            <person name="Davey E."/>
            <person name="Deng R."/>
            <person name="Deng X."/>
            <person name="Fan L."/>
            <person name="Fantoni G."/>
            <person name="Fitzgerald M."/>
            <person name="Gogineni E."/>
            <person name="Goldberg J.M."/>
            <person name="Handley G."/>
            <person name="Hu X."/>
            <person name="Huber C."/>
            <person name="Jiao X."/>
            <person name="Jones K."/>
            <person name="Levin J.Z."/>
            <person name="Liu Y."/>
            <person name="Macdonald P."/>
            <person name="Melnikov A."/>
            <person name="Raley C."/>
            <person name="Sassi M."/>
            <person name="Sherman B.T."/>
            <person name="Song X."/>
            <person name="Sykes S."/>
            <person name="Tran B."/>
            <person name="Walsh L."/>
            <person name="Xia Y."/>
            <person name="Yang J."/>
            <person name="Young S."/>
            <person name="Zeng Q."/>
            <person name="Zheng X."/>
            <person name="Stephens R."/>
            <person name="Nusbaum C."/>
            <person name="Birren B.W."/>
            <person name="Azadi P."/>
            <person name="Lempicki R.A."/>
            <person name="Cuomo C.A."/>
            <person name="Kovacs J.A."/>
        </authorList>
    </citation>
    <scope>NUCLEOTIDE SEQUENCE [LARGE SCALE GENOMIC DNA]</scope>
    <source>
        <strain evidence="21">B80</strain>
    </source>
</reference>
<dbReference type="GO" id="GO:0009435">
    <property type="term" value="P:NAD+ biosynthetic process"/>
    <property type="evidence" value="ECO:0007669"/>
    <property type="project" value="UniProtKB-UniPathway"/>
</dbReference>
<dbReference type="EC" id="2.7.7.18" evidence="17"/>
<dbReference type="Pfam" id="PF01467">
    <property type="entry name" value="CTP_transf_like"/>
    <property type="match status" value="1"/>
</dbReference>
<keyword evidence="8 17" id="KW-0808">Transferase</keyword>
<evidence type="ECO:0000256" key="13">
    <source>
        <dbReference type="ARBA" id="ARBA00023128"/>
    </source>
</evidence>
<gene>
    <name evidence="20" type="ORF">T552_02742</name>
</gene>
<evidence type="ECO:0000256" key="18">
    <source>
        <dbReference type="SAM" id="Phobius"/>
    </source>
</evidence>
<keyword evidence="11 17" id="KW-0067">ATP-binding</keyword>
<evidence type="ECO:0000256" key="8">
    <source>
        <dbReference type="ARBA" id="ARBA00022679"/>
    </source>
</evidence>
<evidence type="ECO:0000256" key="1">
    <source>
        <dbReference type="ARBA" id="ARBA00001946"/>
    </source>
</evidence>
<dbReference type="GO" id="GO:0004515">
    <property type="term" value="F:nicotinate-nucleotide adenylyltransferase activity"/>
    <property type="evidence" value="ECO:0007669"/>
    <property type="project" value="UniProtKB-EC"/>
</dbReference>
<accession>A0A0W4ZEF9</accession>
<dbReference type="GeneID" id="28937475"/>
<keyword evidence="10 17" id="KW-0547">Nucleotide-binding</keyword>
<comment type="subunit">
    <text evidence="6">Homotetramer.</text>
</comment>
<dbReference type="InterPro" id="IPR045094">
    <property type="entry name" value="NMNAT_euk"/>
</dbReference>
<dbReference type="SUPFAM" id="SSF52374">
    <property type="entry name" value="Nucleotidylyl transferase"/>
    <property type="match status" value="1"/>
</dbReference>
<proteinExistence type="inferred from homology"/>
<evidence type="ECO:0000313" key="20">
    <source>
        <dbReference type="EMBL" id="KTW26738.1"/>
    </source>
</evidence>
<keyword evidence="12 17" id="KW-0520">NAD</keyword>
<evidence type="ECO:0000256" key="14">
    <source>
        <dbReference type="ARBA" id="ARBA00048721"/>
    </source>
</evidence>
<evidence type="ECO:0000256" key="3">
    <source>
        <dbReference type="ARBA" id="ARBA00004658"/>
    </source>
</evidence>
<dbReference type="CDD" id="cd09286">
    <property type="entry name" value="NMNAT_Eukarya"/>
    <property type="match status" value="1"/>
</dbReference>
<dbReference type="InterPro" id="IPR014729">
    <property type="entry name" value="Rossmann-like_a/b/a_fold"/>
</dbReference>
<evidence type="ECO:0000256" key="6">
    <source>
        <dbReference type="ARBA" id="ARBA00011881"/>
    </source>
</evidence>
<evidence type="ECO:0000256" key="15">
    <source>
        <dbReference type="ARBA" id="ARBA00049001"/>
    </source>
</evidence>
<comment type="similarity">
    <text evidence="5 17">Belongs to the eukaryotic NMN adenylyltransferase family.</text>
</comment>
<dbReference type="UniPathway" id="UPA00253">
    <property type="reaction ID" value="UER00332"/>
</dbReference>
<keyword evidence="21" id="KW-1185">Reference proteome</keyword>
<dbReference type="InterPro" id="IPR051182">
    <property type="entry name" value="Euk_NMN_adenylyltrnsfrase"/>
</dbReference>
<keyword evidence="18" id="KW-1133">Transmembrane helix</keyword>
<evidence type="ECO:0000256" key="16">
    <source>
        <dbReference type="ARBA" id="ARBA00093425"/>
    </source>
</evidence>
<dbReference type="AlphaFoldDB" id="A0A0W4ZEF9"/>
<protein>
    <recommendedName>
        <fullName evidence="17">Nicotinamide-nucleotide adenylyltransferase</fullName>
        <ecNumber evidence="17">2.7.7.1</ecNumber>
        <ecNumber evidence="17">2.7.7.18</ecNumber>
    </recommendedName>
</protein>
<dbReference type="OrthoDB" id="422187at2759"/>
<keyword evidence="18" id="KW-0472">Membrane</keyword>
<dbReference type="Proteomes" id="UP000054454">
    <property type="component" value="Unassembled WGS sequence"/>
</dbReference>
<comment type="catalytic activity">
    <reaction evidence="15 17">
        <text>beta-nicotinamide D-ribonucleotide + ATP + H(+) = diphosphate + NAD(+)</text>
        <dbReference type="Rhea" id="RHEA:21360"/>
        <dbReference type="ChEBI" id="CHEBI:14649"/>
        <dbReference type="ChEBI" id="CHEBI:15378"/>
        <dbReference type="ChEBI" id="CHEBI:30616"/>
        <dbReference type="ChEBI" id="CHEBI:33019"/>
        <dbReference type="ChEBI" id="CHEBI:57540"/>
        <dbReference type="EC" id="2.7.7.1"/>
    </reaction>
</comment>
<keyword evidence="7 17" id="KW-0662">Pyridine nucleotide biosynthesis</keyword>
<dbReference type="InterPro" id="IPR005248">
    <property type="entry name" value="NadD/NMNAT"/>
</dbReference>
<name>A0A0W4ZEF9_PNEC8</name>
<dbReference type="InterPro" id="IPR004821">
    <property type="entry name" value="Cyt_trans-like"/>
</dbReference>
<evidence type="ECO:0000256" key="9">
    <source>
        <dbReference type="ARBA" id="ARBA00022695"/>
    </source>
</evidence>
<dbReference type="EMBL" id="LFVZ01000012">
    <property type="protein sequence ID" value="KTW26738.1"/>
    <property type="molecule type" value="Genomic_DNA"/>
</dbReference>
<comment type="subcellular location">
    <subcellularLocation>
        <location evidence="2">Mitochondrion</location>
    </subcellularLocation>
</comment>
<dbReference type="GO" id="GO:0000309">
    <property type="term" value="F:nicotinamide-nucleotide adenylyltransferase activity"/>
    <property type="evidence" value="ECO:0007669"/>
    <property type="project" value="UniProtKB-EC"/>
</dbReference>
<dbReference type="Gene3D" id="3.40.50.620">
    <property type="entry name" value="HUPs"/>
    <property type="match status" value="1"/>
</dbReference>
<evidence type="ECO:0000259" key="19">
    <source>
        <dbReference type="Pfam" id="PF01467"/>
    </source>
</evidence>
<dbReference type="RefSeq" id="XP_018225073.1">
    <property type="nucleotide sequence ID" value="XM_018371272.1"/>
</dbReference>
<dbReference type="GO" id="GO:0005759">
    <property type="term" value="C:mitochondrial matrix"/>
    <property type="evidence" value="ECO:0007669"/>
    <property type="project" value="UniProtKB-ARBA"/>
</dbReference>
<dbReference type="GO" id="GO:0005524">
    <property type="term" value="F:ATP binding"/>
    <property type="evidence" value="ECO:0007669"/>
    <property type="project" value="UniProtKB-KW"/>
</dbReference>
<organism evidence="20 21">
    <name type="scientific">Pneumocystis carinii (strain B80)</name>
    <name type="common">Rat pneumocystis pneumonia agent</name>
    <name type="synonym">Pneumocystis carinii f. sp. carinii</name>
    <dbReference type="NCBI Taxonomy" id="1408658"/>
    <lineage>
        <taxon>Eukaryota</taxon>
        <taxon>Fungi</taxon>
        <taxon>Dikarya</taxon>
        <taxon>Ascomycota</taxon>
        <taxon>Taphrinomycotina</taxon>
        <taxon>Pneumocystomycetes</taxon>
        <taxon>Pneumocystaceae</taxon>
        <taxon>Pneumocystis</taxon>
    </lineage>
</organism>
<evidence type="ECO:0000256" key="5">
    <source>
        <dbReference type="ARBA" id="ARBA00007064"/>
    </source>
</evidence>
<comment type="catalytic activity">
    <reaction evidence="14 17">
        <text>nicotinate beta-D-ribonucleotide + ATP + H(+) = deamido-NAD(+) + diphosphate</text>
        <dbReference type="Rhea" id="RHEA:22860"/>
        <dbReference type="ChEBI" id="CHEBI:15378"/>
        <dbReference type="ChEBI" id="CHEBI:30616"/>
        <dbReference type="ChEBI" id="CHEBI:33019"/>
        <dbReference type="ChEBI" id="CHEBI:57502"/>
        <dbReference type="ChEBI" id="CHEBI:58437"/>
        <dbReference type="EC" id="2.7.7.18"/>
    </reaction>
</comment>
<feature type="domain" description="Cytidyltransferase-like" evidence="19">
    <location>
        <begin position="12"/>
        <end position="202"/>
    </location>
</feature>